<dbReference type="Proteomes" id="UP000011058">
    <property type="component" value="Chromosome"/>
</dbReference>
<evidence type="ECO:0000313" key="2">
    <source>
        <dbReference type="EMBL" id="CCH02304.1"/>
    </source>
</evidence>
<dbReference type="HOGENOM" id="CLU_026673_3_3_10"/>
<dbReference type="EMBL" id="HE796683">
    <property type="protein sequence ID" value="CCH02304.1"/>
    <property type="molecule type" value="Genomic_DNA"/>
</dbReference>
<evidence type="ECO:0000259" key="1">
    <source>
        <dbReference type="SMART" id="SM00829"/>
    </source>
</evidence>
<keyword evidence="3" id="KW-1185">Reference proteome</keyword>
<protein>
    <submittedName>
        <fullName evidence="2">Quinone oxidoreductase-like protein</fullName>
        <ecNumber evidence="2">1.-.-.-</ecNumber>
    </submittedName>
</protein>
<feature type="domain" description="Enoyl reductase (ER)" evidence="1">
    <location>
        <begin position="10"/>
        <end position="298"/>
    </location>
</feature>
<reference evidence="2 3" key="1">
    <citation type="journal article" date="2012" name="J. Bacteriol.">
        <title>Genome Sequence of Fibrella aestuarina BUZ 2T, a Filamentous Marine Bacterium.</title>
        <authorList>
            <person name="Filippini M."/>
            <person name="Qi W."/>
            <person name="Blom J."/>
            <person name="Goesmann A."/>
            <person name="Smits T.H."/>
            <person name="Bagheri H.C."/>
        </authorList>
    </citation>
    <scope>NUCLEOTIDE SEQUENCE [LARGE SCALE GENOMIC DNA]</scope>
    <source>
        <strain evidence="3">BUZ 2T</strain>
    </source>
</reference>
<proteinExistence type="predicted"/>
<dbReference type="PROSITE" id="PS01162">
    <property type="entry name" value="QOR_ZETA_CRYSTAL"/>
    <property type="match status" value="1"/>
</dbReference>
<name>I0KDV1_9BACT</name>
<dbReference type="InterPro" id="IPR011032">
    <property type="entry name" value="GroES-like_sf"/>
</dbReference>
<dbReference type="SUPFAM" id="SSF51735">
    <property type="entry name" value="NAD(P)-binding Rossmann-fold domains"/>
    <property type="match status" value="1"/>
</dbReference>
<gene>
    <name evidence="2" type="ORF">FAES_4305</name>
</gene>
<dbReference type="OrthoDB" id="648910at2"/>
<dbReference type="InterPro" id="IPR013154">
    <property type="entry name" value="ADH-like_N"/>
</dbReference>
<dbReference type="eggNOG" id="COG0604">
    <property type="taxonomic scope" value="Bacteria"/>
</dbReference>
<evidence type="ECO:0000313" key="3">
    <source>
        <dbReference type="Proteomes" id="UP000011058"/>
    </source>
</evidence>
<dbReference type="Pfam" id="PF08240">
    <property type="entry name" value="ADH_N"/>
    <property type="match status" value="1"/>
</dbReference>
<dbReference type="RefSeq" id="WP_015333403.1">
    <property type="nucleotide sequence ID" value="NC_020054.1"/>
</dbReference>
<dbReference type="AlphaFoldDB" id="I0KDV1"/>
<dbReference type="SUPFAM" id="SSF50129">
    <property type="entry name" value="GroES-like"/>
    <property type="match status" value="1"/>
</dbReference>
<dbReference type="Gene3D" id="3.40.50.720">
    <property type="entry name" value="NAD(P)-binding Rossmann-like Domain"/>
    <property type="match status" value="1"/>
</dbReference>
<dbReference type="Pfam" id="PF13602">
    <property type="entry name" value="ADH_zinc_N_2"/>
    <property type="match status" value="1"/>
</dbReference>
<dbReference type="InterPro" id="IPR052733">
    <property type="entry name" value="Chloroplast_QOR"/>
</dbReference>
<dbReference type="CDD" id="cd05289">
    <property type="entry name" value="MDR_like_2"/>
    <property type="match status" value="1"/>
</dbReference>
<dbReference type="KEGG" id="fae:FAES_4305"/>
<dbReference type="InterPro" id="IPR036291">
    <property type="entry name" value="NAD(P)-bd_dom_sf"/>
</dbReference>
<dbReference type="PANTHER" id="PTHR44013">
    <property type="entry name" value="ZINC-TYPE ALCOHOL DEHYDROGENASE-LIKE PROTEIN C16A3.02C"/>
    <property type="match status" value="1"/>
</dbReference>
<dbReference type="Gene3D" id="3.90.180.10">
    <property type="entry name" value="Medium-chain alcohol dehydrogenases, catalytic domain"/>
    <property type="match status" value="1"/>
</dbReference>
<dbReference type="GO" id="GO:0016491">
    <property type="term" value="F:oxidoreductase activity"/>
    <property type="evidence" value="ECO:0007669"/>
    <property type="project" value="UniProtKB-KW"/>
</dbReference>
<dbReference type="PATRIC" id="fig|1166018.3.peg.1262"/>
<dbReference type="InterPro" id="IPR020843">
    <property type="entry name" value="ER"/>
</dbReference>
<dbReference type="SMART" id="SM00829">
    <property type="entry name" value="PKS_ER"/>
    <property type="match status" value="1"/>
</dbReference>
<organism evidence="2 3">
    <name type="scientific">Fibrella aestuarina BUZ 2</name>
    <dbReference type="NCBI Taxonomy" id="1166018"/>
    <lineage>
        <taxon>Bacteria</taxon>
        <taxon>Pseudomonadati</taxon>
        <taxon>Bacteroidota</taxon>
        <taxon>Cytophagia</taxon>
        <taxon>Cytophagales</taxon>
        <taxon>Spirosomataceae</taxon>
        <taxon>Fibrella</taxon>
    </lineage>
</organism>
<keyword evidence="2" id="KW-0560">Oxidoreductase</keyword>
<dbReference type="PANTHER" id="PTHR44013:SF1">
    <property type="entry name" value="ZINC-TYPE ALCOHOL DEHYDROGENASE-LIKE PROTEIN C16A3.02C"/>
    <property type="match status" value="1"/>
</dbReference>
<dbReference type="GO" id="GO:0008270">
    <property type="term" value="F:zinc ion binding"/>
    <property type="evidence" value="ECO:0007669"/>
    <property type="project" value="InterPro"/>
</dbReference>
<dbReference type="InterPro" id="IPR002364">
    <property type="entry name" value="Quin_OxRdtase/zeta-crystal_CS"/>
</dbReference>
<sequence length="301" mass="32026">MTAITISEKGSLDNIQVQDLDVPTPNAGQVLVRVHACGINPVDWKGVINGIFQMPHIIGTDIAGVVEQVGADVTTFAVGDEVIGSLEWAKQGAFAEYIVTEPEHLALKPTNLSFAEAAAIPLAGLTAWQGLFDKLTIQPGHKVLIQAAAGGVGYFAVQLAKWKGARVVAVASEKNEAFVREAGADEVVDYHDGYDSLPADFDAVFDSMGTSAQTIPLLKPGGRYVTITAKPVEGLAEQHGITAQHFLFHADAEQLKQLVGLIEQGVLKVVIDRQFALTAAKEALAYQKLGHSKGKNVLLVQ</sequence>
<accession>I0KDV1</accession>
<dbReference type="EC" id="1.-.-.-" evidence="2"/>
<dbReference type="STRING" id="1166018.FAES_4305"/>